<evidence type="ECO:0000313" key="2">
    <source>
        <dbReference type="Proteomes" id="UP001500403"/>
    </source>
</evidence>
<evidence type="ECO:0000313" key="1">
    <source>
        <dbReference type="EMBL" id="GAA2923985.1"/>
    </source>
</evidence>
<comment type="caution">
    <text evidence="1">The sequence shown here is derived from an EMBL/GenBank/DDBJ whole genome shotgun (WGS) entry which is preliminary data.</text>
</comment>
<dbReference type="Proteomes" id="UP001500403">
    <property type="component" value="Unassembled WGS sequence"/>
</dbReference>
<dbReference type="EMBL" id="BAAAUD010000008">
    <property type="protein sequence ID" value="GAA2923985.1"/>
    <property type="molecule type" value="Genomic_DNA"/>
</dbReference>
<protein>
    <recommendedName>
        <fullName evidence="3">Thiazole-containing bacteriocin maturation protein</fullName>
    </recommendedName>
</protein>
<name>A0ABP6J885_9ACTN</name>
<sequence length="597" mass="63941">MRPRLLENVRYVDSEGAAYVQGDHGACTISGEHAYAWLSRLAPLLTGEHTFKELTRSLSAERQALVWDLVTALAKHRFVVDVGEEQPHGLSPDEVETYAPEIAFIRYGFDSAERRFERVREARVLLVGSGPVLAALLRTGLNSGWRSVRVADAGAVPTDLAACLAAARRDGDQTVLSVSLCDLDQAQIWDETDVVLQVHEGERDDALLDLAARCARHQTALGQVWVRGDEAWLSRAGLFDALSYWRRLAGLAHRPSGDGEWLSGAVPEVLAAQLALSCFEHLTEMAPMPARPELARVDLRTLDTRSHLVHPCLWADGPDVSLPDAAACEPVTAEDLLERVAEYVDARTGVLGLLDEQDLAQMPWAVCRAILSDPLGALPAWPSAASVIGWGADRSSARLRTVLAALSSYQALAAAGPASSPYVAPVGVAGGLSWPQAVAAGLAQQCEAVLRQVGVADFPAVAPLADAQVTHLVELLETAGEQVRIHDLGGVLGVPAYAVAGAVPACASTPVAAMRFALERALLAWQSRTERQPDYADVPVRWAGDDCPDLESAKTFAKEMTAALTRAGRTPRVQPLASDSEVARLLPFTVYVAVDGD</sequence>
<keyword evidence="2" id="KW-1185">Reference proteome</keyword>
<proteinExistence type="predicted"/>
<dbReference type="RefSeq" id="WP_344489895.1">
    <property type="nucleotide sequence ID" value="NZ_BAAAUD010000008.1"/>
</dbReference>
<evidence type="ECO:0008006" key="3">
    <source>
        <dbReference type="Google" id="ProtNLM"/>
    </source>
</evidence>
<gene>
    <name evidence="1" type="ORF">GCM10010446_05210</name>
</gene>
<organism evidence="1 2">
    <name type="scientific">Streptomyces enissocaesilis</name>
    <dbReference type="NCBI Taxonomy" id="332589"/>
    <lineage>
        <taxon>Bacteria</taxon>
        <taxon>Bacillati</taxon>
        <taxon>Actinomycetota</taxon>
        <taxon>Actinomycetes</taxon>
        <taxon>Kitasatosporales</taxon>
        <taxon>Streptomycetaceae</taxon>
        <taxon>Streptomyces</taxon>
        <taxon>Streptomyces rochei group</taxon>
    </lineage>
</organism>
<reference evidence="2" key="1">
    <citation type="journal article" date="2019" name="Int. J. Syst. Evol. Microbiol.">
        <title>The Global Catalogue of Microorganisms (GCM) 10K type strain sequencing project: providing services to taxonomists for standard genome sequencing and annotation.</title>
        <authorList>
            <consortium name="The Broad Institute Genomics Platform"/>
            <consortium name="The Broad Institute Genome Sequencing Center for Infectious Disease"/>
            <person name="Wu L."/>
            <person name="Ma J."/>
        </authorList>
    </citation>
    <scope>NUCLEOTIDE SEQUENCE [LARGE SCALE GENOMIC DNA]</scope>
    <source>
        <strain evidence="2">JCM 9088</strain>
    </source>
</reference>
<accession>A0ABP6J885</accession>